<dbReference type="GO" id="GO:0042273">
    <property type="term" value="P:ribosomal large subunit biogenesis"/>
    <property type="evidence" value="ECO:0007669"/>
    <property type="project" value="TreeGrafter"/>
</dbReference>
<dbReference type="OrthoDB" id="19329at2759"/>
<dbReference type="GeneID" id="30990744"/>
<feature type="region of interest" description="Disordered" evidence="1">
    <location>
        <begin position="51"/>
        <end position="81"/>
    </location>
</feature>
<dbReference type="EMBL" id="KV453928">
    <property type="protein sequence ID" value="ODV74531.1"/>
    <property type="molecule type" value="Genomic_DNA"/>
</dbReference>
<dbReference type="SMART" id="SM00355">
    <property type="entry name" value="ZnF_C2H2"/>
    <property type="match status" value="3"/>
</dbReference>
<dbReference type="STRING" id="983966.A0A1E4S4V7"/>
<gene>
    <name evidence="3" type="ORF">CYBJADRAFT_172503</name>
</gene>
<evidence type="ECO:0000259" key="2">
    <source>
        <dbReference type="PROSITE" id="PS00028"/>
    </source>
</evidence>
<dbReference type="GO" id="GO:0030687">
    <property type="term" value="C:preribosome, large subunit precursor"/>
    <property type="evidence" value="ECO:0007669"/>
    <property type="project" value="TreeGrafter"/>
</dbReference>
<dbReference type="Pfam" id="PF12756">
    <property type="entry name" value="zf-C2H2_2"/>
    <property type="match status" value="1"/>
</dbReference>
<accession>A0A1E4S4V7</accession>
<dbReference type="InterPro" id="IPR041661">
    <property type="entry name" value="ZN622/Rei1/Reh1_Znf-C2H2"/>
</dbReference>
<feature type="compositionally biased region" description="Basic and acidic residues" evidence="1">
    <location>
        <begin position="368"/>
        <end position="377"/>
    </location>
</feature>
<evidence type="ECO:0000256" key="1">
    <source>
        <dbReference type="SAM" id="MobiDB-lite"/>
    </source>
</evidence>
<dbReference type="InterPro" id="IPR036236">
    <property type="entry name" value="Znf_C2H2_sf"/>
</dbReference>
<keyword evidence="4" id="KW-1185">Reference proteome</keyword>
<dbReference type="Proteomes" id="UP000094389">
    <property type="component" value="Unassembled WGS sequence"/>
</dbReference>
<proteinExistence type="predicted"/>
<dbReference type="AlphaFoldDB" id="A0A1E4S4V7"/>
<evidence type="ECO:0000313" key="4">
    <source>
        <dbReference type="Proteomes" id="UP000094389"/>
    </source>
</evidence>
<organism evidence="3 4">
    <name type="scientific">Cyberlindnera jadinii (strain ATCC 18201 / CBS 1600 / BCRC 20928 / JCM 3617 / NBRC 0987 / NRRL Y-1542)</name>
    <name type="common">Torula yeast</name>
    <name type="synonym">Candida utilis</name>
    <dbReference type="NCBI Taxonomy" id="983966"/>
    <lineage>
        <taxon>Eukaryota</taxon>
        <taxon>Fungi</taxon>
        <taxon>Dikarya</taxon>
        <taxon>Ascomycota</taxon>
        <taxon>Saccharomycotina</taxon>
        <taxon>Saccharomycetes</taxon>
        <taxon>Phaffomycetales</taxon>
        <taxon>Phaffomycetaceae</taxon>
        <taxon>Cyberlindnera</taxon>
    </lineage>
</organism>
<dbReference type="PROSITE" id="PS00028">
    <property type="entry name" value="ZINC_FINGER_C2H2_1"/>
    <property type="match status" value="1"/>
</dbReference>
<dbReference type="PANTHER" id="PTHR13182:SF21">
    <property type="entry name" value="CYTOPLASMIC 60S SUBUNIT BIOGENESIS FACTOR REI1"/>
    <property type="match status" value="1"/>
</dbReference>
<protein>
    <recommendedName>
        <fullName evidence="2">C2H2-type domain-containing protein</fullName>
    </recommendedName>
</protein>
<name>A0A1E4S4V7_CYBJN</name>
<reference evidence="3 4" key="1">
    <citation type="journal article" date="2016" name="Proc. Natl. Acad. Sci. U.S.A.">
        <title>Comparative genomics of biotechnologically important yeasts.</title>
        <authorList>
            <person name="Riley R."/>
            <person name="Haridas S."/>
            <person name="Wolfe K.H."/>
            <person name="Lopes M.R."/>
            <person name="Hittinger C.T."/>
            <person name="Goeker M."/>
            <person name="Salamov A.A."/>
            <person name="Wisecaver J.H."/>
            <person name="Long T.M."/>
            <person name="Calvey C.H."/>
            <person name="Aerts A.L."/>
            <person name="Barry K.W."/>
            <person name="Choi C."/>
            <person name="Clum A."/>
            <person name="Coughlan A.Y."/>
            <person name="Deshpande S."/>
            <person name="Douglass A.P."/>
            <person name="Hanson S.J."/>
            <person name="Klenk H.-P."/>
            <person name="LaButti K.M."/>
            <person name="Lapidus A."/>
            <person name="Lindquist E.A."/>
            <person name="Lipzen A.M."/>
            <person name="Meier-Kolthoff J.P."/>
            <person name="Ohm R.A."/>
            <person name="Otillar R.P."/>
            <person name="Pangilinan J.L."/>
            <person name="Peng Y."/>
            <person name="Rokas A."/>
            <person name="Rosa C.A."/>
            <person name="Scheuner C."/>
            <person name="Sibirny A.A."/>
            <person name="Slot J.C."/>
            <person name="Stielow J.B."/>
            <person name="Sun H."/>
            <person name="Kurtzman C.P."/>
            <person name="Blackwell M."/>
            <person name="Grigoriev I.V."/>
            <person name="Jeffries T.W."/>
        </authorList>
    </citation>
    <scope>NUCLEOTIDE SEQUENCE [LARGE SCALE GENOMIC DNA]</scope>
    <source>
        <strain evidence="4">ATCC 18201 / CBS 1600 / BCRC 20928 / JCM 3617 / NBRC 0987 / NRRL Y-1542</strain>
    </source>
</reference>
<feature type="compositionally biased region" description="Acidic residues" evidence="1">
    <location>
        <begin position="264"/>
        <end position="293"/>
    </location>
</feature>
<dbReference type="SUPFAM" id="SSF57667">
    <property type="entry name" value="beta-beta-alpha zinc fingers"/>
    <property type="match status" value="1"/>
</dbReference>
<feature type="region of interest" description="Disordered" evidence="1">
    <location>
        <begin position="368"/>
        <end position="393"/>
    </location>
</feature>
<dbReference type="RefSeq" id="XP_020071570.1">
    <property type="nucleotide sequence ID" value="XM_020216348.1"/>
</dbReference>
<sequence>MYTCNTCQLQFPEAEGQRSHMKSDWHRYNLKRRVAGLPSIDEAMFNEKVSKLSQAEEDGKKQKSEKEKNITKKEQRKREKEALLEKKRQLLELAKQNMLKSMKQGETENQNDKPTEATVTEQLEELKIEDEENQEEELTPEQQEEKLLAEKLANGVEIEPEVCLFCNKKFPHFEACCTHMFKYHGFYIPEQNFLTDKLGLVKYMSEKIGLGNVCIVCNYQGRSLEAVRAHMLAKRHCSIPYESENEKLEISEFYDFSSTYKELDGEDDQWEDVDDEGELVGSDEEEADDDEPLPEQVSYNDGVELHLPSGVKVGHRAYARYFRQNLRPETVLSEGQGTVIAAESRHLASVHDRQALLEKKRIWRHEKSDLDRNDRRAQKNINNQPHYRDQLLQ</sequence>
<dbReference type="InterPro" id="IPR040025">
    <property type="entry name" value="Znf622/Rei1/Reh1"/>
</dbReference>
<evidence type="ECO:0000313" key="3">
    <source>
        <dbReference type="EMBL" id="ODV74531.1"/>
    </source>
</evidence>
<dbReference type="PANTHER" id="PTHR13182">
    <property type="entry name" value="ZINC FINGER PROTEIN 622"/>
    <property type="match status" value="1"/>
</dbReference>
<feature type="region of interest" description="Disordered" evidence="1">
    <location>
        <begin position="264"/>
        <end position="294"/>
    </location>
</feature>
<dbReference type="OMA" id="WTQTQQQ"/>
<dbReference type="InterPro" id="IPR013087">
    <property type="entry name" value="Znf_C2H2_type"/>
</dbReference>
<feature type="domain" description="C2H2-type" evidence="2">
    <location>
        <begin position="4"/>
        <end position="26"/>
    </location>
</feature>
<feature type="compositionally biased region" description="Basic and acidic residues" evidence="1">
    <location>
        <begin position="57"/>
        <end position="81"/>
    </location>
</feature>